<name>A0ABN7BHP6_9HEMI</name>
<dbReference type="Pfam" id="PF00246">
    <property type="entry name" value="Peptidase_M14"/>
    <property type="match status" value="1"/>
</dbReference>
<dbReference type="CDD" id="cd03860">
    <property type="entry name" value="M14_CP_A-B_like"/>
    <property type="match status" value="1"/>
</dbReference>
<evidence type="ECO:0000256" key="6">
    <source>
        <dbReference type="SAM" id="SignalP"/>
    </source>
</evidence>
<evidence type="ECO:0000313" key="8">
    <source>
        <dbReference type="EMBL" id="BET02593.1"/>
    </source>
</evidence>
<dbReference type="PROSITE" id="PS52035">
    <property type="entry name" value="PEPTIDASE_M14"/>
    <property type="match status" value="1"/>
</dbReference>
<dbReference type="InterPro" id="IPR000834">
    <property type="entry name" value="Peptidase_M14"/>
</dbReference>
<dbReference type="InterPro" id="IPR057246">
    <property type="entry name" value="CARBOXYPEPT_ZN_1"/>
</dbReference>
<keyword evidence="3" id="KW-0479">Metal-binding</keyword>
<keyword evidence="8" id="KW-0645">Protease</keyword>
<gene>
    <name evidence="8" type="ORF">NTJ_15411</name>
</gene>
<dbReference type="PRINTS" id="PR00765">
    <property type="entry name" value="CRBOXYPTASEA"/>
</dbReference>
<accession>A0ABN7BHP6</accession>
<dbReference type="SUPFAM" id="SSF53187">
    <property type="entry name" value="Zn-dependent exopeptidases"/>
    <property type="match status" value="1"/>
</dbReference>
<keyword evidence="9" id="KW-1185">Reference proteome</keyword>
<reference evidence="8 9" key="1">
    <citation type="submission" date="2023-09" db="EMBL/GenBank/DDBJ databases">
        <title>Nesidiocoris tenuis whole genome shotgun sequence.</title>
        <authorList>
            <person name="Shibata T."/>
            <person name="Shimoda M."/>
            <person name="Kobayashi T."/>
            <person name="Uehara T."/>
        </authorList>
    </citation>
    <scope>NUCLEOTIDE SEQUENCE [LARGE SCALE GENOMIC DNA]</scope>
    <source>
        <strain evidence="8 9">Japan</strain>
    </source>
</reference>
<sequence>MNKAIALLFVVASAFCQEEQYDYPENNQNEGNSSLAREQQKEDAKLDYHTFEQINHFLLDIERQYNETVKAFEIGHSVEGRPIRGVRISSPGNSQGSPTLRKPAIILDAGMHAREWIAPVVALYTIQQLLGNSSNLTDGLDWYILPMLNPDGYVYSMDKQEARLWRKNRARSYIDVCDGVDLNRNFGYVWGGPGSSDEPCSSNYRGPYPFSEPEAVAFARFVLSIAQDVKMYLTLHSAAQAILYPWGYTELVPQDWQELDALARKAEAAMSQVNGTRYHVGPTTKLVGLGAGGSDDWAKGAVGIKYVYTLELPGLFYPERGFHPPTETLPIIAREAFEGIKIFAEHAKNKRP</sequence>
<dbReference type="Gene3D" id="3.40.630.10">
    <property type="entry name" value="Zn peptidases"/>
    <property type="match status" value="1"/>
</dbReference>
<evidence type="ECO:0000256" key="4">
    <source>
        <dbReference type="ARBA" id="ARBA00022833"/>
    </source>
</evidence>
<feature type="domain" description="Peptidase M14" evidence="7">
    <location>
        <begin position="47"/>
        <end position="347"/>
    </location>
</feature>
<comment type="similarity">
    <text evidence="2 5">Belongs to the peptidase M14 family.</text>
</comment>
<dbReference type="PANTHER" id="PTHR11705">
    <property type="entry name" value="PROTEASE FAMILY M14 CARBOXYPEPTIDASE A,B"/>
    <property type="match status" value="1"/>
</dbReference>
<feature type="chain" id="PRO_5045705128" evidence="6">
    <location>
        <begin position="17"/>
        <end position="352"/>
    </location>
</feature>
<evidence type="ECO:0000313" key="9">
    <source>
        <dbReference type="Proteomes" id="UP001307889"/>
    </source>
</evidence>
<dbReference type="PANTHER" id="PTHR11705:SF91">
    <property type="entry name" value="FI01817P-RELATED"/>
    <property type="match status" value="1"/>
</dbReference>
<comment type="cofactor">
    <cofactor evidence="1">
        <name>Zn(2+)</name>
        <dbReference type="ChEBI" id="CHEBI:29105"/>
    </cofactor>
</comment>
<dbReference type="Proteomes" id="UP001307889">
    <property type="component" value="Chromosome 14"/>
</dbReference>
<evidence type="ECO:0000256" key="2">
    <source>
        <dbReference type="ARBA" id="ARBA00005988"/>
    </source>
</evidence>
<dbReference type="SMART" id="SM00631">
    <property type="entry name" value="Zn_pept"/>
    <property type="match status" value="1"/>
</dbReference>
<evidence type="ECO:0000256" key="3">
    <source>
        <dbReference type="ARBA" id="ARBA00022723"/>
    </source>
</evidence>
<feature type="signal peptide" evidence="6">
    <location>
        <begin position="1"/>
        <end position="16"/>
    </location>
</feature>
<keyword evidence="6" id="KW-0732">Signal</keyword>
<feature type="active site" description="Proton donor/acceptor" evidence="5">
    <location>
        <position position="311"/>
    </location>
</feature>
<dbReference type="GO" id="GO:0004180">
    <property type="term" value="F:carboxypeptidase activity"/>
    <property type="evidence" value="ECO:0007669"/>
    <property type="project" value="UniProtKB-KW"/>
</dbReference>
<keyword evidence="4" id="KW-0862">Zinc</keyword>
<keyword evidence="8" id="KW-0121">Carboxypeptidase</keyword>
<protein>
    <submittedName>
        <fullName evidence="8">Carboxypeptidase</fullName>
    </submittedName>
</protein>
<keyword evidence="8" id="KW-0378">Hydrolase</keyword>
<proteinExistence type="inferred from homology"/>
<evidence type="ECO:0000256" key="5">
    <source>
        <dbReference type="PROSITE-ProRule" id="PRU01379"/>
    </source>
</evidence>
<dbReference type="EMBL" id="AP028922">
    <property type="protein sequence ID" value="BET02593.1"/>
    <property type="molecule type" value="Genomic_DNA"/>
</dbReference>
<evidence type="ECO:0000259" key="7">
    <source>
        <dbReference type="PROSITE" id="PS52035"/>
    </source>
</evidence>
<evidence type="ECO:0000256" key="1">
    <source>
        <dbReference type="ARBA" id="ARBA00001947"/>
    </source>
</evidence>
<dbReference type="PROSITE" id="PS00132">
    <property type="entry name" value="CARBOXYPEPT_ZN_1"/>
    <property type="match status" value="1"/>
</dbReference>
<organism evidence="8 9">
    <name type="scientific">Nesidiocoris tenuis</name>
    <dbReference type="NCBI Taxonomy" id="355587"/>
    <lineage>
        <taxon>Eukaryota</taxon>
        <taxon>Metazoa</taxon>
        <taxon>Ecdysozoa</taxon>
        <taxon>Arthropoda</taxon>
        <taxon>Hexapoda</taxon>
        <taxon>Insecta</taxon>
        <taxon>Pterygota</taxon>
        <taxon>Neoptera</taxon>
        <taxon>Paraneoptera</taxon>
        <taxon>Hemiptera</taxon>
        <taxon>Heteroptera</taxon>
        <taxon>Panheteroptera</taxon>
        <taxon>Cimicomorpha</taxon>
        <taxon>Miridae</taxon>
        <taxon>Dicyphina</taxon>
        <taxon>Nesidiocoris</taxon>
    </lineage>
</organism>